<accession>A0A423WQZ0</accession>
<keyword evidence="2" id="KW-1185">Reference proteome</keyword>
<evidence type="ECO:0000313" key="2">
    <source>
        <dbReference type="Proteomes" id="UP000283895"/>
    </source>
</evidence>
<name>A0A423WQZ0_9PEZI</name>
<sequence length="127" mass="14076">MANNINAPILLNDRPGNANNVRTGHPGRLGGRYPTPPGVTDDYWGRLLNIGDSHVQNHMVNGPQNFTPGQLDTLKFRKAYRRLLVDLAGATPQGTTKQQALHTTRAHLPPEFFAWVMLFGYVIDTTT</sequence>
<dbReference type="AlphaFoldDB" id="A0A423WQZ0"/>
<organism evidence="1 2">
    <name type="scientific">Cytospora schulzeri</name>
    <dbReference type="NCBI Taxonomy" id="448051"/>
    <lineage>
        <taxon>Eukaryota</taxon>
        <taxon>Fungi</taxon>
        <taxon>Dikarya</taxon>
        <taxon>Ascomycota</taxon>
        <taxon>Pezizomycotina</taxon>
        <taxon>Sordariomycetes</taxon>
        <taxon>Sordariomycetidae</taxon>
        <taxon>Diaporthales</taxon>
        <taxon>Cytosporaceae</taxon>
        <taxon>Cytospora</taxon>
    </lineage>
</organism>
<gene>
    <name evidence="1" type="ORF">VMCG_05309</name>
</gene>
<protein>
    <submittedName>
        <fullName evidence="1">Uncharacterized protein</fullName>
    </submittedName>
</protein>
<dbReference type="STRING" id="356882.A0A423WQZ0"/>
<reference evidence="1 2" key="1">
    <citation type="submission" date="2015-09" db="EMBL/GenBank/DDBJ databases">
        <title>Host preference determinants of Valsa canker pathogens revealed by comparative genomics.</title>
        <authorList>
            <person name="Yin Z."/>
            <person name="Huang L."/>
        </authorList>
    </citation>
    <scope>NUCLEOTIDE SEQUENCE [LARGE SCALE GENOMIC DNA]</scope>
    <source>
        <strain evidence="1 2">03-1</strain>
    </source>
</reference>
<dbReference type="EMBL" id="LKEA01000012">
    <property type="protein sequence ID" value="ROW05762.1"/>
    <property type="molecule type" value="Genomic_DNA"/>
</dbReference>
<proteinExistence type="predicted"/>
<dbReference type="OrthoDB" id="10558329at2759"/>
<dbReference type="Proteomes" id="UP000283895">
    <property type="component" value="Unassembled WGS sequence"/>
</dbReference>
<comment type="caution">
    <text evidence="1">The sequence shown here is derived from an EMBL/GenBank/DDBJ whole genome shotgun (WGS) entry which is preliminary data.</text>
</comment>
<evidence type="ECO:0000313" key="1">
    <source>
        <dbReference type="EMBL" id="ROW05762.1"/>
    </source>
</evidence>